<dbReference type="Pfam" id="PF24852">
    <property type="entry name" value="DUF7726"/>
    <property type="match status" value="2"/>
</dbReference>
<dbReference type="AlphaFoldDB" id="A0A4S9KKA3"/>
<evidence type="ECO:0000313" key="4">
    <source>
        <dbReference type="Proteomes" id="UP000306584"/>
    </source>
</evidence>
<organism evidence="3 4">
    <name type="scientific">Aureobasidium pullulans</name>
    <name type="common">Black yeast</name>
    <name type="synonym">Pullularia pullulans</name>
    <dbReference type="NCBI Taxonomy" id="5580"/>
    <lineage>
        <taxon>Eukaryota</taxon>
        <taxon>Fungi</taxon>
        <taxon>Dikarya</taxon>
        <taxon>Ascomycota</taxon>
        <taxon>Pezizomycotina</taxon>
        <taxon>Dothideomycetes</taxon>
        <taxon>Dothideomycetidae</taxon>
        <taxon>Dothideales</taxon>
        <taxon>Saccotheciaceae</taxon>
        <taxon>Aureobasidium</taxon>
    </lineage>
</organism>
<feature type="region of interest" description="Disordered" evidence="1">
    <location>
        <begin position="1"/>
        <end position="48"/>
    </location>
</feature>
<comment type="caution">
    <text evidence="3">The sequence shown here is derived from an EMBL/GenBank/DDBJ whole genome shotgun (WGS) entry which is preliminary data.</text>
</comment>
<sequence length="356" mass="39244">MDRYRVHSTAPTGNTAEHVAHAQPAQLAGSKRKSTDAPPTIDLDDLDMPEGQVMDSCTVVRGKIKRFLDSGEMRIGQFCDAIGVSQNAYRRFMAEKGQYVGMGCDTYQSAWGFFRKREMAGLKIPTKKQKTAAAAKAGASAGSAKSSTAAGKKDAVADISSVHLEGEDDDTVEVYDSCDEIRKKINAYLRKPGVTAARFCRDLRDQYHSEKKPSQIQSGQLTKFRSYKGADTGNTSCVFYAAYVFFEKMRIAEGKPMSKHRQEMESIWGGSDGFNITRGHHRGYGAVSFSLAFCDLNSLRLILMTTGIYVSVMRNLCKINLVGSEWSEEVFRGGVVVSHTTQHDLNGIELLLPIEC</sequence>
<dbReference type="InterPro" id="IPR056143">
    <property type="entry name" value="DUF7726"/>
</dbReference>
<gene>
    <name evidence="3" type="ORF">D6D01_07703</name>
</gene>
<accession>A0A4S9KKA3</accession>
<dbReference type="Proteomes" id="UP000306584">
    <property type="component" value="Unassembled WGS sequence"/>
</dbReference>
<dbReference type="PANTHER" id="PTHR42339">
    <property type="entry name" value="HISTONE H1"/>
    <property type="match status" value="1"/>
</dbReference>
<proteinExistence type="predicted"/>
<feature type="domain" description="DUF7726" evidence="2">
    <location>
        <begin position="173"/>
        <end position="255"/>
    </location>
</feature>
<reference evidence="3 4" key="1">
    <citation type="submission" date="2018-10" db="EMBL/GenBank/DDBJ databases">
        <title>Fifty Aureobasidium pullulans genomes reveal a recombining polyextremotolerant generalist.</title>
        <authorList>
            <person name="Gostincar C."/>
            <person name="Turk M."/>
            <person name="Zajc J."/>
            <person name="Gunde-Cimerman N."/>
        </authorList>
    </citation>
    <scope>NUCLEOTIDE SEQUENCE [LARGE SCALE GENOMIC DNA]</scope>
    <source>
        <strain evidence="3 4">EXF-6604</strain>
    </source>
</reference>
<name>A0A4S9KKA3_AURPU</name>
<evidence type="ECO:0000256" key="1">
    <source>
        <dbReference type="SAM" id="MobiDB-lite"/>
    </source>
</evidence>
<feature type="domain" description="DUF7726" evidence="2">
    <location>
        <begin position="53"/>
        <end position="123"/>
    </location>
</feature>
<dbReference type="PANTHER" id="PTHR42339:SF1">
    <property type="entry name" value="HISTONE H1"/>
    <property type="match status" value="1"/>
</dbReference>
<evidence type="ECO:0000259" key="2">
    <source>
        <dbReference type="Pfam" id="PF24852"/>
    </source>
</evidence>
<evidence type="ECO:0000313" key="3">
    <source>
        <dbReference type="EMBL" id="THY16486.1"/>
    </source>
</evidence>
<protein>
    <recommendedName>
        <fullName evidence="2">DUF7726 domain-containing protein</fullName>
    </recommendedName>
</protein>
<dbReference type="EMBL" id="QZBD01000391">
    <property type="protein sequence ID" value="THY16486.1"/>
    <property type="molecule type" value="Genomic_DNA"/>
</dbReference>